<dbReference type="Pfam" id="PF07859">
    <property type="entry name" value="Abhydrolase_3"/>
    <property type="match status" value="1"/>
</dbReference>
<dbReference type="GO" id="GO:0016787">
    <property type="term" value="F:hydrolase activity"/>
    <property type="evidence" value="ECO:0007669"/>
    <property type="project" value="UniProtKB-KW"/>
</dbReference>
<organism evidence="3 4">
    <name type="scientific">Pseudorhodobacter turbinis</name>
    <dbReference type="NCBI Taxonomy" id="2500533"/>
    <lineage>
        <taxon>Bacteria</taxon>
        <taxon>Pseudomonadati</taxon>
        <taxon>Pseudomonadota</taxon>
        <taxon>Alphaproteobacteria</taxon>
        <taxon>Rhodobacterales</taxon>
        <taxon>Paracoccaceae</taxon>
        <taxon>Pseudorhodobacter</taxon>
    </lineage>
</organism>
<dbReference type="PANTHER" id="PTHR48081">
    <property type="entry name" value="AB HYDROLASE SUPERFAMILY PROTEIN C4A8.06C"/>
    <property type="match status" value="1"/>
</dbReference>
<dbReference type="Gene3D" id="3.40.50.1820">
    <property type="entry name" value="alpha/beta hydrolase"/>
    <property type="match status" value="1"/>
</dbReference>
<proteinExistence type="predicted"/>
<reference evidence="3 4" key="1">
    <citation type="submission" date="2019-05" db="EMBL/GenBank/DDBJ databases">
        <title>Pseudorhodobacter turbinis sp. nov., isolated from the gut of the Korean turban shell.</title>
        <authorList>
            <person name="Jeong Y.-S."/>
            <person name="Kang W.-R."/>
            <person name="Bae J.-W."/>
        </authorList>
    </citation>
    <scope>NUCLEOTIDE SEQUENCE [LARGE SCALE GENOMIC DNA]</scope>
    <source>
        <strain evidence="3 4">S12M18</strain>
    </source>
</reference>
<dbReference type="InterPro" id="IPR050300">
    <property type="entry name" value="GDXG_lipolytic_enzyme"/>
</dbReference>
<dbReference type="KEGG" id="pseb:EOK75_10605"/>
<evidence type="ECO:0000259" key="2">
    <source>
        <dbReference type="Pfam" id="PF07859"/>
    </source>
</evidence>
<dbReference type="RefSeq" id="WP_137193925.1">
    <property type="nucleotide sequence ID" value="NZ_CP039964.1"/>
</dbReference>
<dbReference type="Proteomes" id="UP000298631">
    <property type="component" value="Chromosome"/>
</dbReference>
<dbReference type="PANTHER" id="PTHR48081:SF8">
    <property type="entry name" value="ALPHA_BETA HYDROLASE FOLD-3 DOMAIN-CONTAINING PROTEIN-RELATED"/>
    <property type="match status" value="1"/>
</dbReference>
<evidence type="ECO:0000313" key="4">
    <source>
        <dbReference type="Proteomes" id="UP000298631"/>
    </source>
</evidence>
<dbReference type="AlphaFoldDB" id="A0A4P8EG69"/>
<dbReference type="InterPro" id="IPR013094">
    <property type="entry name" value="AB_hydrolase_3"/>
</dbReference>
<name>A0A4P8EG69_9RHOB</name>
<evidence type="ECO:0000256" key="1">
    <source>
        <dbReference type="ARBA" id="ARBA00022801"/>
    </source>
</evidence>
<accession>A0A4P8EG69</accession>
<dbReference type="OrthoDB" id="9806180at2"/>
<keyword evidence="4" id="KW-1185">Reference proteome</keyword>
<dbReference type="EMBL" id="CP039964">
    <property type="protein sequence ID" value="QCO56140.1"/>
    <property type="molecule type" value="Genomic_DNA"/>
</dbReference>
<dbReference type="InterPro" id="IPR029058">
    <property type="entry name" value="AB_hydrolase_fold"/>
</dbReference>
<protein>
    <submittedName>
        <fullName evidence="3">Alpha/beta hydrolase</fullName>
    </submittedName>
</protein>
<gene>
    <name evidence="3" type="ORF">EOK75_10605</name>
</gene>
<feature type="domain" description="Alpha/beta hydrolase fold-3" evidence="2">
    <location>
        <begin position="82"/>
        <end position="279"/>
    </location>
</feature>
<sequence>MSYPAKYDTLLDAQTWEFIRKTESFYPPDAVGLGVADQRKVYDKMCRAFNAPHPPGLEVHDTTLDHIPLRHYRAAKDAPAQVLYLHGGGFVVGGLESHDSVCAEISARTGFDLTAVDYRLSPEHPFPQDLDDAVHAAKAQTGKPLILVGDSAGANLCAAVSAALIGAKDAPVGQVLIYPQLGATEVTPSMAAHANAPMLGAADCGYYASIRSAQNPKTVTDPRFSPLCAASFAELPPTVAISAECDPLADDAALYCAAITAAGGRALHIQEAGLVHGYLRARHSVDRAKSSFTRIINAVSTLARGEWPTV</sequence>
<keyword evidence="1 3" id="KW-0378">Hydrolase</keyword>
<evidence type="ECO:0000313" key="3">
    <source>
        <dbReference type="EMBL" id="QCO56140.1"/>
    </source>
</evidence>
<dbReference type="SUPFAM" id="SSF53474">
    <property type="entry name" value="alpha/beta-Hydrolases"/>
    <property type="match status" value="1"/>
</dbReference>